<accession>A0A3N4U339</accession>
<keyword evidence="2" id="KW-0812">Transmembrane</keyword>
<feature type="compositionally biased region" description="Pro residues" evidence="1">
    <location>
        <begin position="278"/>
        <end position="288"/>
    </location>
</feature>
<evidence type="ECO:0000256" key="2">
    <source>
        <dbReference type="SAM" id="Phobius"/>
    </source>
</evidence>
<keyword evidence="2" id="KW-1133">Transmembrane helix</keyword>
<dbReference type="InterPro" id="IPR052738">
    <property type="entry name" value="ABC-Tungstate_binding"/>
</dbReference>
<dbReference type="Proteomes" id="UP000272193">
    <property type="component" value="Unassembled WGS sequence"/>
</dbReference>
<evidence type="ECO:0000256" key="1">
    <source>
        <dbReference type="SAM" id="MobiDB-lite"/>
    </source>
</evidence>
<gene>
    <name evidence="4" type="ORF">EDC62_2024</name>
</gene>
<reference evidence="4 5" key="1">
    <citation type="submission" date="2018-11" db="EMBL/GenBank/DDBJ databases">
        <title>Genomic Encyclopedia of Type Strains, Phase IV (KMG-IV): sequencing the most valuable type-strain genomes for metagenomic binning, comparative biology and taxonomic classification.</title>
        <authorList>
            <person name="Goeker M."/>
        </authorList>
    </citation>
    <scope>NUCLEOTIDE SEQUENCE [LARGE SCALE GENOMIC DNA]</scope>
    <source>
        <strain evidence="4 5">DSM 101684</strain>
    </source>
</reference>
<dbReference type="Gene3D" id="3.40.190.10">
    <property type="entry name" value="Periplasmic binding protein-like II"/>
    <property type="match status" value="2"/>
</dbReference>
<evidence type="ECO:0000313" key="4">
    <source>
        <dbReference type="EMBL" id="RPE64902.1"/>
    </source>
</evidence>
<evidence type="ECO:0000259" key="3">
    <source>
        <dbReference type="Pfam" id="PF12849"/>
    </source>
</evidence>
<evidence type="ECO:0000313" key="5">
    <source>
        <dbReference type="Proteomes" id="UP000272193"/>
    </source>
</evidence>
<feature type="domain" description="PBP" evidence="3">
    <location>
        <begin position="30"/>
        <end position="250"/>
    </location>
</feature>
<feature type="transmembrane region" description="Helical" evidence="2">
    <location>
        <begin position="15"/>
        <end position="36"/>
    </location>
</feature>
<dbReference type="PANTHER" id="PTHR37945">
    <property type="entry name" value="EXTRACELLULAR TUNGSTATE BINDING PROTEIN"/>
    <property type="match status" value="1"/>
</dbReference>
<sequence>MSIFGTNAPYPSVKWWFVAIFLIVPLPLWAAGLVLASTTSTEQSGLFGVLLPAFQRATGIEVKVVALGTGQALDVARRGDADVVLVHDEAAEARFVAEGQGIDRRPVMANDFVLIGPAADPAGVAGADIAVALARIARADAPFISRGDRSGTDAAEQRYWALTGSPQNRGRGWRACGCGMGPALNMAAALGAYVLSDRGTWLAFRNRADLKILVEGDQRLRNRYHVMRVNPALHPQVRAREGQLFVDWLSGPEGQAAIASYRIGGEPVFFPSNLDFSPPAPPTSPAPRPLGRFASPALPPNAR</sequence>
<dbReference type="RefSeq" id="WP_124223274.1">
    <property type="nucleotide sequence ID" value="NZ_RKQL01000005.1"/>
</dbReference>
<feature type="region of interest" description="Disordered" evidence="1">
    <location>
        <begin position="274"/>
        <end position="303"/>
    </location>
</feature>
<comment type="caution">
    <text evidence="4">The sequence shown here is derived from an EMBL/GenBank/DDBJ whole genome shotgun (WGS) entry which is preliminary data.</text>
</comment>
<dbReference type="EMBL" id="RKQL01000005">
    <property type="protein sequence ID" value="RPE64902.1"/>
    <property type="molecule type" value="Genomic_DNA"/>
</dbReference>
<keyword evidence="5" id="KW-1185">Reference proteome</keyword>
<name>A0A3N4U339_9BURK</name>
<dbReference type="Pfam" id="PF12849">
    <property type="entry name" value="PBP_like_2"/>
    <property type="match status" value="1"/>
</dbReference>
<dbReference type="OrthoDB" id="186379at2"/>
<proteinExistence type="predicted"/>
<keyword evidence="2" id="KW-0472">Membrane</keyword>
<dbReference type="SUPFAM" id="SSF53850">
    <property type="entry name" value="Periplasmic binding protein-like II"/>
    <property type="match status" value="1"/>
</dbReference>
<protein>
    <submittedName>
        <fullName evidence="4">Tungstate transport system substrate-binding protein</fullName>
    </submittedName>
</protein>
<dbReference type="PANTHER" id="PTHR37945:SF1">
    <property type="entry name" value="EXTRACELLULAR TUNGSTATE BINDING PROTEIN"/>
    <property type="match status" value="1"/>
</dbReference>
<organism evidence="4 5">
    <name type="scientific">Tibeticola sediminis</name>
    <dbReference type="NCBI Taxonomy" id="1917811"/>
    <lineage>
        <taxon>Bacteria</taxon>
        <taxon>Pseudomonadati</taxon>
        <taxon>Pseudomonadota</taxon>
        <taxon>Betaproteobacteria</taxon>
        <taxon>Burkholderiales</taxon>
        <taxon>Comamonadaceae</taxon>
        <taxon>Tibeticola</taxon>
    </lineage>
</organism>
<dbReference type="InterPro" id="IPR024370">
    <property type="entry name" value="PBP_domain"/>
</dbReference>
<dbReference type="AlphaFoldDB" id="A0A3N4U339"/>